<evidence type="ECO:0000256" key="1">
    <source>
        <dbReference type="ARBA" id="ARBA00022723"/>
    </source>
</evidence>
<organism evidence="6 7">
    <name type="scientific">Medicago truncatula</name>
    <name type="common">Barrel medic</name>
    <name type="synonym">Medicago tribuloides</name>
    <dbReference type="NCBI Taxonomy" id="3880"/>
    <lineage>
        <taxon>Eukaryota</taxon>
        <taxon>Viridiplantae</taxon>
        <taxon>Streptophyta</taxon>
        <taxon>Embryophyta</taxon>
        <taxon>Tracheophyta</taxon>
        <taxon>Spermatophyta</taxon>
        <taxon>Magnoliopsida</taxon>
        <taxon>eudicotyledons</taxon>
        <taxon>Gunneridae</taxon>
        <taxon>Pentapetalae</taxon>
        <taxon>rosids</taxon>
        <taxon>fabids</taxon>
        <taxon>Fabales</taxon>
        <taxon>Fabaceae</taxon>
        <taxon>Papilionoideae</taxon>
        <taxon>50 kb inversion clade</taxon>
        <taxon>NPAAA clade</taxon>
        <taxon>Hologalegina</taxon>
        <taxon>IRL clade</taxon>
        <taxon>Trifolieae</taxon>
        <taxon>Medicago</taxon>
    </lineage>
</organism>
<dbReference type="PANTHER" id="PTHR45969">
    <property type="entry name" value="RING ZINC FINGER PROTEIN-RELATED"/>
    <property type="match status" value="1"/>
</dbReference>
<proteinExistence type="predicted"/>
<dbReference type="PANTHER" id="PTHR45969:SF81">
    <property type="entry name" value="OS08G0157400 PROTEIN"/>
    <property type="match status" value="1"/>
</dbReference>
<reference evidence="7" key="1">
    <citation type="journal article" date="2018" name="Nat. Plants">
        <title>Whole-genome landscape of Medicago truncatula symbiotic genes.</title>
        <authorList>
            <person name="Pecrix Y."/>
            <person name="Staton S.E."/>
            <person name="Sallet E."/>
            <person name="Lelandais-Briere C."/>
            <person name="Moreau S."/>
            <person name="Carrere S."/>
            <person name="Blein T."/>
            <person name="Jardinaud M.F."/>
            <person name="Latrasse D."/>
            <person name="Zouine M."/>
            <person name="Zahm M."/>
            <person name="Kreplak J."/>
            <person name="Mayjonade B."/>
            <person name="Satge C."/>
            <person name="Perez M."/>
            <person name="Cauet S."/>
            <person name="Marande W."/>
            <person name="Chantry-Darmon C."/>
            <person name="Lopez-Roques C."/>
            <person name="Bouchez O."/>
            <person name="Berard A."/>
            <person name="Debelle F."/>
            <person name="Munos S."/>
            <person name="Bendahmane A."/>
            <person name="Berges H."/>
            <person name="Niebel A."/>
            <person name="Buitink J."/>
            <person name="Frugier F."/>
            <person name="Benhamed M."/>
            <person name="Crespi M."/>
            <person name="Gouzy J."/>
            <person name="Gamas P."/>
        </authorList>
    </citation>
    <scope>NUCLEOTIDE SEQUENCE [LARGE SCALE GENOMIC DNA]</scope>
    <source>
        <strain evidence="7">cv. Jemalong A17</strain>
    </source>
</reference>
<keyword evidence="2 4" id="KW-0863">Zinc-finger</keyword>
<dbReference type="SMART" id="SM00184">
    <property type="entry name" value="RING"/>
    <property type="match status" value="1"/>
</dbReference>
<dbReference type="SUPFAM" id="SSF57850">
    <property type="entry name" value="RING/U-box"/>
    <property type="match status" value="1"/>
</dbReference>
<evidence type="ECO:0000256" key="2">
    <source>
        <dbReference type="ARBA" id="ARBA00022771"/>
    </source>
</evidence>
<name>A0A396HRY8_MEDTR</name>
<dbReference type="GO" id="GO:0008270">
    <property type="term" value="F:zinc ion binding"/>
    <property type="evidence" value="ECO:0007669"/>
    <property type="project" value="UniProtKB-KW"/>
</dbReference>
<evidence type="ECO:0000313" key="7">
    <source>
        <dbReference type="Proteomes" id="UP000265566"/>
    </source>
</evidence>
<dbReference type="Proteomes" id="UP000265566">
    <property type="component" value="Chromosome 5"/>
</dbReference>
<evidence type="ECO:0000313" key="6">
    <source>
        <dbReference type="EMBL" id="RHN55253.1"/>
    </source>
</evidence>
<comment type="caution">
    <text evidence="6">The sequence shown here is derived from an EMBL/GenBank/DDBJ whole genome shotgun (WGS) entry which is preliminary data.</text>
</comment>
<keyword evidence="1" id="KW-0479">Metal-binding</keyword>
<sequence length="232" mass="26452">MDRSFFSLSVSPVHGAILYNPQDITFLTGCFLIDFNFTHVILPPEHDATNNLSNFTIRINKVLAIPIEILCNCMYVVHNTIVYDIFSFLPTNILHMILPNMEECARQIVARNNEGRDILEMNMSLHVDTISEMNMSDAAMVEEEEEDYVSSDDNGQQVQQILGLLENLENNCPSRDFGEQCSICLEEFCTKSELAYTKCSHVFHKECIVPWIQVCVNNSSSYSCPLCRSYII</sequence>
<dbReference type="PROSITE" id="PS50089">
    <property type="entry name" value="ZF_RING_2"/>
    <property type="match status" value="1"/>
</dbReference>
<gene>
    <name evidence="6" type="ORF">MtrunA17_Chr5g0415701</name>
</gene>
<accession>A0A396HRY8</accession>
<dbReference type="Gene3D" id="3.30.40.10">
    <property type="entry name" value="Zinc/RING finger domain, C3HC4 (zinc finger)"/>
    <property type="match status" value="1"/>
</dbReference>
<dbReference type="Gramene" id="rna30404">
    <property type="protein sequence ID" value="RHN55253.1"/>
    <property type="gene ID" value="gene30404"/>
</dbReference>
<dbReference type="EMBL" id="PSQE01000005">
    <property type="protein sequence ID" value="RHN55253.1"/>
    <property type="molecule type" value="Genomic_DNA"/>
</dbReference>
<dbReference type="InterPro" id="IPR001841">
    <property type="entry name" value="Znf_RING"/>
</dbReference>
<evidence type="ECO:0000256" key="3">
    <source>
        <dbReference type="ARBA" id="ARBA00022833"/>
    </source>
</evidence>
<dbReference type="InterPro" id="IPR013083">
    <property type="entry name" value="Znf_RING/FYVE/PHD"/>
</dbReference>
<dbReference type="Pfam" id="PF13639">
    <property type="entry name" value="zf-RING_2"/>
    <property type="match status" value="1"/>
</dbReference>
<keyword evidence="3" id="KW-0862">Zinc</keyword>
<feature type="domain" description="RING-type" evidence="5">
    <location>
        <begin position="181"/>
        <end position="228"/>
    </location>
</feature>
<protein>
    <submittedName>
        <fullName evidence="6">Putative transcription factor C2H2 family</fullName>
    </submittedName>
</protein>
<evidence type="ECO:0000256" key="4">
    <source>
        <dbReference type="PROSITE-ProRule" id="PRU00175"/>
    </source>
</evidence>
<dbReference type="AlphaFoldDB" id="A0A396HRY8"/>
<evidence type="ECO:0000259" key="5">
    <source>
        <dbReference type="PROSITE" id="PS50089"/>
    </source>
</evidence>